<reference evidence="12" key="1">
    <citation type="journal article" date="2010" name="Int. J. Syst. Evol. Microbiol.">
        <title>Porticoccus litoralis gen. nov., sp. nov., a gammaproteobacterium isolated from the Yellow Sea.</title>
        <authorList>
            <person name="Oh H.M."/>
            <person name="Kim H."/>
            <person name="Kim K.M."/>
            <person name="Min G.S."/>
            <person name="Cho J.C."/>
        </authorList>
    </citation>
    <scope>NUCLEOTIDE SEQUENCE</scope>
    <source>
        <strain evidence="12">DSM 25064</strain>
    </source>
</reference>
<dbReference type="Proteomes" id="UP001178354">
    <property type="component" value="Unassembled WGS sequence"/>
</dbReference>
<dbReference type="InterPro" id="IPR002123">
    <property type="entry name" value="Plipid/glycerol_acylTrfase"/>
</dbReference>
<dbReference type="InterPro" id="IPR052351">
    <property type="entry name" value="Ornithine_N-alpha-AT"/>
</dbReference>
<dbReference type="Pfam" id="PF13444">
    <property type="entry name" value="Acetyltransf_5"/>
    <property type="match status" value="1"/>
</dbReference>
<evidence type="ECO:0000256" key="8">
    <source>
        <dbReference type="ARBA" id="ARBA00039866"/>
    </source>
</evidence>
<dbReference type="PANTHER" id="PTHR37323">
    <property type="entry name" value="GCN5-RELATED N-ACETYLTRANSFERASE"/>
    <property type="match status" value="1"/>
</dbReference>
<name>A0AAW8B0S3_9GAMM</name>
<accession>A0AAW8B0S3</accession>
<protein>
    <recommendedName>
        <fullName evidence="8">L-ornithine N(alpha)-acyltransferase</fullName>
        <ecNumber evidence="7">2.3.2.30</ecNumber>
    </recommendedName>
</protein>
<sequence length="569" mass="66148">MLNVEHFIQDRYPGFYQRHPKLVRPIIRVLRMLFREQSFQQFEQDYPYLHGFDFVEQVLDYFDFRYTVRDHERHRIPAQGRVVIIANHPIGSLDGLALLKLVRETRPDVKVVANELLFTIKPLHKLLLPVDNMGGNTTRQNLTAIREHLDNEGAVIIFPAGEVSRFGPQGIRDGEWRSGFLRMAINSKAPVLPVFVDGRNSALFYSVSLLVKPLSTLLLVREMFKQARNCVDVRIGEPVSYDSYQRINVPLREKTKLFKRHLYRIGQDKKGIFGTVSAIAHPENRALLRDEVKCCELLGETGDGKQIYLYRYQPDSLIMREVGRLREIAFRAVGEGTGSRRDIDGYDQHYFHLLLWDEQELEIAGAYRFCDATLSLEQMGREQLYSTELFHYTTSMKPYLERGLELGRSFVQPKYWGRRSLDYLWYGIGAFLRKNPHYRYLFGPVTLSNSYPEWAMEMLVYFYSRHYPSLQKLAEPILPYRISPERLEELAEKFPGKDQKAEFTQLKSELAHMNLSVPTLFKQYTEVCELGGVQFAGFNIDPAFANCVDGLIIVDLARLKSSKRERYIG</sequence>
<evidence type="ECO:0000259" key="11">
    <source>
        <dbReference type="SMART" id="SM00563"/>
    </source>
</evidence>
<keyword evidence="5 12" id="KW-0012">Acyltransferase</keyword>
<evidence type="ECO:0000256" key="1">
    <source>
        <dbReference type="ARBA" id="ARBA00005189"/>
    </source>
</evidence>
<evidence type="ECO:0000256" key="10">
    <source>
        <dbReference type="ARBA" id="ARBA00047785"/>
    </source>
</evidence>
<dbReference type="PANTHER" id="PTHR37323:SF1">
    <property type="entry name" value="L-ORNITHINE N(ALPHA)-ACYLTRANSFERASE"/>
    <property type="match status" value="1"/>
</dbReference>
<evidence type="ECO:0000313" key="13">
    <source>
        <dbReference type="Proteomes" id="UP001178354"/>
    </source>
</evidence>
<evidence type="ECO:0000256" key="2">
    <source>
        <dbReference type="ARBA" id="ARBA00022516"/>
    </source>
</evidence>
<dbReference type="InterPro" id="IPR016181">
    <property type="entry name" value="Acyl_CoA_acyltransferase"/>
</dbReference>
<proteinExistence type="inferred from homology"/>
<comment type="catalytic activity">
    <reaction evidence="10">
        <text>a (3R)-hydroxyacyl-[ACP] + L-ornithine = a lyso-ornithine lipid + holo-[ACP] + H(+)</text>
        <dbReference type="Rhea" id="RHEA:20633"/>
        <dbReference type="Rhea" id="RHEA-COMP:9685"/>
        <dbReference type="Rhea" id="RHEA-COMP:9945"/>
        <dbReference type="ChEBI" id="CHEBI:15378"/>
        <dbReference type="ChEBI" id="CHEBI:46911"/>
        <dbReference type="ChEBI" id="CHEBI:64479"/>
        <dbReference type="ChEBI" id="CHEBI:78827"/>
        <dbReference type="ChEBI" id="CHEBI:138482"/>
        <dbReference type="EC" id="2.3.2.30"/>
    </reaction>
    <physiologicalReaction direction="left-to-right" evidence="10">
        <dbReference type="Rhea" id="RHEA:20634"/>
    </physiologicalReaction>
</comment>
<keyword evidence="4" id="KW-0443">Lipid metabolism</keyword>
<comment type="function">
    <text evidence="9">Catalyzes the first step in the biosynthesis of ornithine lipids, which are phosphorus-free membrane lipids. Catalyzes the 3-hydroxyacyl-acyl carrier protein-dependent acylation of ornithine to form lyso-ornithine lipid (LOL).</text>
</comment>
<dbReference type="RefSeq" id="WP_305169143.1">
    <property type="nucleotide sequence ID" value="NZ_JAUUUU010000001.1"/>
</dbReference>
<evidence type="ECO:0000313" key="12">
    <source>
        <dbReference type="EMBL" id="MDP1519631.1"/>
    </source>
</evidence>
<reference evidence="12" key="2">
    <citation type="submission" date="2023-08" db="EMBL/GenBank/DDBJ databases">
        <authorList>
            <person name="Luo J."/>
        </authorList>
    </citation>
    <scope>NUCLEOTIDE SEQUENCE</scope>
    <source>
        <strain evidence="12">DSM 25064</strain>
    </source>
</reference>
<evidence type="ECO:0000256" key="7">
    <source>
        <dbReference type="ARBA" id="ARBA00039058"/>
    </source>
</evidence>
<dbReference type="SUPFAM" id="SSF55729">
    <property type="entry name" value="Acyl-CoA N-acyltransferases (Nat)"/>
    <property type="match status" value="1"/>
</dbReference>
<comment type="pathway">
    <text evidence="1">Lipid metabolism.</text>
</comment>
<dbReference type="InterPro" id="IPR045746">
    <property type="entry name" value="ACT14924-like_Acyltransf_dom"/>
</dbReference>
<evidence type="ECO:0000256" key="9">
    <source>
        <dbReference type="ARBA" id="ARBA00045724"/>
    </source>
</evidence>
<evidence type="ECO:0000256" key="6">
    <source>
        <dbReference type="ARBA" id="ARBA00038095"/>
    </source>
</evidence>
<dbReference type="SMART" id="SM00563">
    <property type="entry name" value="PlsC"/>
    <property type="match status" value="1"/>
</dbReference>
<evidence type="ECO:0000256" key="4">
    <source>
        <dbReference type="ARBA" id="ARBA00023098"/>
    </source>
</evidence>
<keyword evidence="2" id="KW-0444">Lipid biosynthesis</keyword>
<comment type="caution">
    <text evidence="12">The sequence shown here is derived from an EMBL/GenBank/DDBJ whole genome shotgun (WGS) entry which is preliminary data.</text>
</comment>
<dbReference type="EC" id="2.3.2.30" evidence="7"/>
<keyword evidence="3" id="KW-0808">Transferase</keyword>
<gene>
    <name evidence="12" type="ORF">Q8A57_01440</name>
</gene>
<feature type="domain" description="Phospholipid/glycerol acyltransferase" evidence="11">
    <location>
        <begin position="82"/>
        <end position="199"/>
    </location>
</feature>
<dbReference type="Pfam" id="PF19576">
    <property type="entry name" value="Acyltransf_2"/>
    <property type="match status" value="1"/>
</dbReference>
<dbReference type="SUPFAM" id="SSF69593">
    <property type="entry name" value="Glycerol-3-phosphate (1)-acyltransferase"/>
    <property type="match status" value="1"/>
</dbReference>
<organism evidence="12 13">
    <name type="scientific">Porticoccus litoralis</name>
    <dbReference type="NCBI Taxonomy" id="434086"/>
    <lineage>
        <taxon>Bacteria</taxon>
        <taxon>Pseudomonadati</taxon>
        <taxon>Pseudomonadota</taxon>
        <taxon>Gammaproteobacteria</taxon>
        <taxon>Cellvibrionales</taxon>
        <taxon>Porticoccaceae</taxon>
        <taxon>Porticoccus</taxon>
    </lineage>
</organism>
<dbReference type="CDD" id="cd07986">
    <property type="entry name" value="LPLAT_ACT14924-like"/>
    <property type="match status" value="1"/>
</dbReference>
<comment type="similarity">
    <text evidence="6">Belongs to the acetyltransferase family. OlsB subfamily.</text>
</comment>
<keyword evidence="13" id="KW-1185">Reference proteome</keyword>
<evidence type="ECO:0000256" key="3">
    <source>
        <dbReference type="ARBA" id="ARBA00022679"/>
    </source>
</evidence>
<dbReference type="AlphaFoldDB" id="A0AAW8B0S3"/>
<evidence type="ECO:0000256" key="5">
    <source>
        <dbReference type="ARBA" id="ARBA00023315"/>
    </source>
</evidence>
<dbReference type="GO" id="GO:0043810">
    <property type="term" value="F:ornithine-acyl [acyl carrier protein] N-acyltransferase activity"/>
    <property type="evidence" value="ECO:0007669"/>
    <property type="project" value="UniProtKB-EC"/>
</dbReference>
<dbReference type="GO" id="GO:0006629">
    <property type="term" value="P:lipid metabolic process"/>
    <property type="evidence" value="ECO:0007669"/>
    <property type="project" value="UniProtKB-KW"/>
</dbReference>
<dbReference type="EMBL" id="JAUUUU010000001">
    <property type="protein sequence ID" value="MDP1519631.1"/>
    <property type="molecule type" value="Genomic_DNA"/>
</dbReference>